<name>M4SZZ0_9CAUD</name>
<dbReference type="EMBL" id="HQ634189">
    <property type="protein sequence ID" value="AGH56124.1"/>
    <property type="molecule type" value="Genomic_DNA"/>
</dbReference>
<dbReference type="RefSeq" id="YP_007877804.1">
    <property type="nucleotide sequence ID" value="NC_021072.1"/>
</dbReference>
<sequence>MPLLSSYGLSGGLAFRGGGRALETFNKIFTYTGGIQTFSAPSETDTLTAYVFGPGGGSEADQNSNGGAGGYSVGTINSANGSTFKIVVGGGGGPGTQNNGSGGGYSGVFTNAWNGNSVTTDHNASIILAGGGGGSGDNNRGNPHGGGAGGGNSGQNGATPSGGGGGTQNGGGQYRNNGGGNCTAPGPQGNCRGAQLRGGIACGGQQNGAATGWPNRIYGGQWASAAGRNGCNSGGGGAGYYGGAGGGGQPNSSSGGGGSGYIGGHPNHPVNNANTYTGSGRDLHPQATSSPYWPGNQVGRGGIRSTNHARGNQYGGDGRVVIEYEAFEPVG</sequence>
<organism evidence="2 3">
    <name type="scientific">Synechococcus phage Syn30</name>
    <dbReference type="NCBI Taxonomy" id="536474"/>
    <lineage>
        <taxon>Viruses</taxon>
        <taxon>Duplodnaviria</taxon>
        <taxon>Heunggongvirae</taxon>
        <taxon>Uroviricota</taxon>
        <taxon>Caudoviricetes</taxon>
        <taxon>Pantevenvirales</taxon>
        <taxon>Kyanoviridae</taxon>
        <taxon>Leucotheavirus</taxon>
        <taxon>Leucotheavirus syn30</taxon>
    </lineage>
</organism>
<accession>M4SZZ0</accession>
<evidence type="ECO:0000256" key="1">
    <source>
        <dbReference type="SAM" id="MobiDB-lite"/>
    </source>
</evidence>
<feature type="compositionally biased region" description="Gly residues" evidence="1">
    <location>
        <begin position="143"/>
        <end position="172"/>
    </location>
</feature>
<feature type="compositionally biased region" description="Polar residues" evidence="1">
    <location>
        <begin position="269"/>
        <end position="278"/>
    </location>
</feature>
<protein>
    <submittedName>
        <fullName evidence="2">Uncharacterized protein</fullName>
    </submittedName>
</protein>
<keyword evidence="3" id="KW-1185">Reference proteome</keyword>
<evidence type="ECO:0000313" key="2">
    <source>
        <dbReference type="EMBL" id="AGH56124.1"/>
    </source>
</evidence>
<evidence type="ECO:0000313" key="3">
    <source>
        <dbReference type="Proteomes" id="UP000203676"/>
    </source>
</evidence>
<proteinExistence type="predicted"/>
<dbReference type="KEGG" id="vg:15312224"/>
<feature type="region of interest" description="Disordered" evidence="1">
    <location>
        <begin position="129"/>
        <end position="172"/>
    </location>
</feature>
<dbReference type="GeneID" id="15312224"/>
<reference evidence="2 3" key="1">
    <citation type="submission" date="2010-11" db="EMBL/GenBank/DDBJ databases">
        <title>The Genome Sequence of Cyanophage Syn30.</title>
        <authorList>
            <consortium name="The Broad Institute Genome Sequencing Platform"/>
            <person name="Henn M.R."/>
            <person name="Sullivan M.S."/>
            <person name="Osburne M.S."/>
            <person name="Levin J."/>
            <person name="Malboeuf C."/>
            <person name="Casali M."/>
            <person name="Russ C."/>
            <person name="Lennon N."/>
            <person name="Chapman S.B."/>
            <person name="Erlich R."/>
            <person name="Young S.K."/>
            <person name="Yandava C."/>
            <person name="Zeng Q."/>
            <person name="Alvarado L."/>
            <person name="Anderson S."/>
            <person name="Berlin A."/>
            <person name="Chen Z."/>
            <person name="Freedman E."/>
            <person name="Gellesch M."/>
            <person name="Goldberg J."/>
            <person name="Green L."/>
            <person name="Griggs A."/>
            <person name="Gujja S."/>
            <person name="Heilman E.R."/>
            <person name="Heiman D."/>
            <person name="Hollinger A."/>
            <person name="Howarth C."/>
            <person name="Larson L."/>
            <person name="Mehta T."/>
            <person name="Pearson M."/>
            <person name="Roberts A."/>
            <person name="Ryan E."/>
            <person name="Saif S."/>
            <person name="Shea T."/>
            <person name="Shenoy N."/>
            <person name="Sisk P."/>
            <person name="Stolte C."/>
            <person name="Sykes S."/>
            <person name="White J."/>
            <person name="Yu Q."/>
            <person name="Coleman M.L."/>
            <person name="Huang K.H."/>
            <person name="Weigele P.R."/>
            <person name="DeFrancesco A.S."/>
            <person name="Kern S.E."/>
            <person name="Thompson L.R."/>
            <person name="Fu R."/>
            <person name="Hombeck B."/>
            <person name="Chisholm S.W."/>
            <person name="Haas B."/>
            <person name="Nusbaum C."/>
            <person name="Birren B."/>
        </authorList>
    </citation>
    <scope>NUCLEOTIDE SEQUENCE [LARGE SCALE GENOMIC DNA]</scope>
    <source>
        <strain evidence="2 3">Syn30</strain>
    </source>
</reference>
<gene>
    <name evidence="2" type="ORF">CPRG_00040</name>
</gene>
<feature type="region of interest" description="Disordered" evidence="1">
    <location>
        <begin position="249"/>
        <end position="315"/>
    </location>
</feature>
<dbReference type="Proteomes" id="UP000203676">
    <property type="component" value="Segment"/>
</dbReference>
<feature type="compositionally biased region" description="Gly residues" evidence="1">
    <location>
        <begin position="249"/>
        <end position="263"/>
    </location>
</feature>